<reference evidence="3" key="1">
    <citation type="submission" date="2015-11" db="EMBL/GenBank/DDBJ databases">
        <authorList>
            <person name="Kumar R."/>
            <person name="Singh D."/>
            <person name="Swarnkar M.K."/>
            <person name="Singh A.K."/>
            <person name="Kumar S."/>
        </authorList>
    </citation>
    <scope>NUCLEOTIDE SEQUENCE [LARGE SCALE GENOMIC DNA]</scope>
    <source>
        <strain evidence="3">ERGS4:06</strain>
    </source>
</reference>
<dbReference type="AlphaFoldDB" id="A0A0S2M0K4"/>
<dbReference type="InterPro" id="IPR025877">
    <property type="entry name" value="MobA-like_NTP_Trfase"/>
</dbReference>
<dbReference type="EMBL" id="CP013200">
    <property type="protein sequence ID" value="ALO67137.1"/>
    <property type="molecule type" value="Genomic_DNA"/>
</dbReference>
<organism evidence="2 3">
    <name type="scientific">Arthrobacter alpinus</name>
    <dbReference type="NCBI Taxonomy" id="656366"/>
    <lineage>
        <taxon>Bacteria</taxon>
        <taxon>Bacillati</taxon>
        <taxon>Actinomycetota</taxon>
        <taxon>Actinomycetes</taxon>
        <taxon>Micrococcales</taxon>
        <taxon>Micrococcaceae</taxon>
        <taxon>Arthrobacter</taxon>
    </lineage>
</organism>
<evidence type="ECO:0000259" key="1">
    <source>
        <dbReference type="Pfam" id="PF12804"/>
    </source>
</evidence>
<name>A0A0S2M0K4_9MICC</name>
<dbReference type="CDD" id="cd04182">
    <property type="entry name" value="GT_2_like_f"/>
    <property type="match status" value="1"/>
</dbReference>
<feature type="domain" description="MobA-like NTP transferase" evidence="1">
    <location>
        <begin position="6"/>
        <end position="222"/>
    </location>
</feature>
<dbReference type="PANTHER" id="PTHR43777">
    <property type="entry name" value="MOLYBDENUM COFACTOR CYTIDYLYLTRANSFERASE"/>
    <property type="match status" value="1"/>
</dbReference>
<dbReference type="Gene3D" id="3.90.550.10">
    <property type="entry name" value="Spore Coat Polysaccharide Biosynthesis Protein SpsA, Chain A"/>
    <property type="match status" value="1"/>
</dbReference>
<sequence length="249" mass="24969">MTRTVAVLLAAGAGTRLGLGPKALLTFRGTTLVAHAATELLRGGCSEVIVVVGAGAAQVRATPLPPGCRIVENPRWEEGMGTSFAAGIAAATDGVDYGVGEGDGAGCVLVALVDQPGMSFGLIEILLALHKPGRITAAGYRSPYGVETARVENAGVETAGVDGTANVGPAGITRAGAYVAATVGPGKLRRGNPVAFSANHARAAAALAAGDSGARTYLAAHPELVDLVDFSPYTDGADIDTPADLHFLE</sequence>
<dbReference type="RefSeq" id="WP_062289336.1">
    <property type="nucleotide sequence ID" value="NZ_CP013200.1"/>
</dbReference>
<dbReference type="Pfam" id="PF12804">
    <property type="entry name" value="NTP_transf_3"/>
    <property type="match status" value="1"/>
</dbReference>
<protein>
    <recommendedName>
        <fullName evidence="1">MobA-like NTP transferase domain-containing protein</fullName>
    </recommendedName>
</protein>
<reference evidence="2 3" key="2">
    <citation type="journal article" date="2016" name="J. Biotechnol.">
        <title>Complete genome sequence of Arthrobacter alpinus ERGS4:06, a yellow pigmented bacterium tolerant to cold and radiations isolated from Sikkim Himalaya.</title>
        <authorList>
            <person name="Kumar R."/>
            <person name="Singh D."/>
            <person name="Swarnkar M.K."/>
            <person name="Singh A.K."/>
            <person name="Kumar S."/>
        </authorList>
    </citation>
    <scope>NUCLEOTIDE SEQUENCE [LARGE SCALE GENOMIC DNA]</scope>
    <source>
        <strain evidence="2 3">ERGS4:06</strain>
    </source>
</reference>
<dbReference type="OrthoDB" id="4427994at2"/>
<evidence type="ECO:0000313" key="2">
    <source>
        <dbReference type="EMBL" id="ALO67137.1"/>
    </source>
</evidence>
<accession>A0A0S2M0K4</accession>
<dbReference type="Proteomes" id="UP000059574">
    <property type="component" value="Chromosome"/>
</dbReference>
<dbReference type="PANTHER" id="PTHR43777:SF1">
    <property type="entry name" value="MOLYBDENUM COFACTOR CYTIDYLYLTRANSFERASE"/>
    <property type="match status" value="1"/>
</dbReference>
<proteinExistence type="predicted"/>
<dbReference type="SUPFAM" id="SSF53448">
    <property type="entry name" value="Nucleotide-diphospho-sugar transferases"/>
    <property type="match status" value="1"/>
</dbReference>
<dbReference type="GO" id="GO:0016779">
    <property type="term" value="F:nucleotidyltransferase activity"/>
    <property type="evidence" value="ECO:0007669"/>
    <property type="project" value="UniProtKB-ARBA"/>
</dbReference>
<evidence type="ECO:0000313" key="3">
    <source>
        <dbReference type="Proteomes" id="UP000059574"/>
    </source>
</evidence>
<dbReference type="InterPro" id="IPR029044">
    <property type="entry name" value="Nucleotide-diphossugar_trans"/>
</dbReference>
<gene>
    <name evidence="2" type="ORF">AS189_12275</name>
</gene>